<dbReference type="Proteomes" id="UP000070250">
    <property type="component" value="Chromosome"/>
</dbReference>
<dbReference type="InterPro" id="IPR032623">
    <property type="entry name" value="FecR_N"/>
</dbReference>
<gene>
    <name evidence="2" type="ORF">ACG33_04020</name>
</gene>
<accession>A0A127F770</accession>
<keyword evidence="3" id="KW-1185">Reference proteome</keyword>
<dbReference type="KEGG" id="sdf:ACG33_04020"/>
<organism evidence="2 3">
    <name type="scientific">Steroidobacter denitrificans</name>
    <dbReference type="NCBI Taxonomy" id="465721"/>
    <lineage>
        <taxon>Bacteria</taxon>
        <taxon>Pseudomonadati</taxon>
        <taxon>Pseudomonadota</taxon>
        <taxon>Gammaproteobacteria</taxon>
        <taxon>Steroidobacterales</taxon>
        <taxon>Steroidobacteraceae</taxon>
        <taxon>Steroidobacter</taxon>
    </lineage>
</organism>
<evidence type="ECO:0000259" key="1">
    <source>
        <dbReference type="Pfam" id="PF16220"/>
    </source>
</evidence>
<name>A0A127F770_STEDE</name>
<protein>
    <recommendedName>
        <fullName evidence="1">FecR N-terminal domain-containing protein</fullName>
    </recommendedName>
</protein>
<dbReference type="STRING" id="465721.ACG33_04020"/>
<feature type="domain" description="FecR N-terminal" evidence="1">
    <location>
        <begin position="15"/>
        <end position="49"/>
    </location>
</feature>
<sequence length="77" mass="8831">MTRQLDRIRISLTSREAAEWFIRLKDTAPSRADHREYLHWLKASPSHMAEALHIGRMYGLLRRAQSVSSDAPQQAGS</sequence>
<dbReference type="Pfam" id="PF16220">
    <property type="entry name" value="DUF4880"/>
    <property type="match status" value="1"/>
</dbReference>
<dbReference type="RefSeq" id="WP_066918923.1">
    <property type="nucleotide sequence ID" value="NZ_CP011971.1"/>
</dbReference>
<evidence type="ECO:0000313" key="3">
    <source>
        <dbReference type="Proteomes" id="UP000070250"/>
    </source>
</evidence>
<dbReference type="OrthoDB" id="9771237at2"/>
<dbReference type="AlphaFoldDB" id="A0A127F770"/>
<dbReference type="EMBL" id="CP011971">
    <property type="protein sequence ID" value="AMN46286.1"/>
    <property type="molecule type" value="Genomic_DNA"/>
</dbReference>
<evidence type="ECO:0000313" key="2">
    <source>
        <dbReference type="EMBL" id="AMN46286.1"/>
    </source>
</evidence>
<proteinExistence type="predicted"/>
<reference evidence="2 3" key="1">
    <citation type="submission" date="2015-06" db="EMBL/GenBank/DDBJ databases">
        <title>A Comprehensive Approach to Explore the Metabolic and Phylogenetic Diversity of Bacterial Steroid Degradation in the Environment: Testosterone as an Example.</title>
        <authorList>
            <person name="Yang F.-C."/>
            <person name="Chen Y.-L."/>
            <person name="Yu C.-P."/>
            <person name="Tang S.-L."/>
            <person name="Wang P.-H."/>
            <person name="Ismail W."/>
            <person name="Wang C.-H."/>
            <person name="Yang C.-Y."/>
            <person name="Chiang Y.-R."/>
        </authorList>
    </citation>
    <scope>NUCLEOTIDE SEQUENCE [LARGE SCALE GENOMIC DNA]</scope>
    <source>
        <strain evidence="2 3">DSM 18526</strain>
    </source>
</reference>